<protein>
    <submittedName>
        <fullName evidence="2">Uncharacterized protein</fullName>
    </submittedName>
</protein>
<name>A0A1R3I0L7_9ROSI</name>
<gene>
    <name evidence="2" type="ORF">COLO4_25690</name>
</gene>
<accession>A0A1R3I0L7</accession>
<keyword evidence="3" id="KW-1185">Reference proteome</keyword>
<proteinExistence type="predicted"/>
<evidence type="ECO:0000313" key="3">
    <source>
        <dbReference type="Proteomes" id="UP000187203"/>
    </source>
</evidence>
<feature type="region of interest" description="Disordered" evidence="1">
    <location>
        <begin position="23"/>
        <end position="42"/>
    </location>
</feature>
<sequence length="106" mass="11930">MASTLDKARLWFLSVAAKFRKPCRNSNRSIPKSPRGAKTSNSKLLQAKKIENNKVTGARNDFDAVDAVGMYFAFKWVDSLWNHKQSVDENNHKDSKGGVGMQQKTE</sequence>
<evidence type="ECO:0000313" key="2">
    <source>
        <dbReference type="EMBL" id="OMO76061.1"/>
    </source>
</evidence>
<dbReference type="Proteomes" id="UP000187203">
    <property type="component" value="Unassembled WGS sequence"/>
</dbReference>
<dbReference type="AlphaFoldDB" id="A0A1R3I0L7"/>
<comment type="caution">
    <text evidence="2">The sequence shown here is derived from an EMBL/GenBank/DDBJ whole genome shotgun (WGS) entry which is preliminary data.</text>
</comment>
<reference evidence="3" key="1">
    <citation type="submission" date="2013-09" db="EMBL/GenBank/DDBJ databases">
        <title>Corchorus olitorius genome sequencing.</title>
        <authorList>
            <person name="Alam M."/>
            <person name="Haque M.S."/>
            <person name="Islam M.S."/>
            <person name="Emdad E.M."/>
            <person name="Islam M.M."/>
            <person name="Ahmed B."/>
            <person name="Halim A."/>
            <person name="Hossen Q.M.M."/>
            <person name="Hossain M.Z."/>
            <person name="Ahmed R."/>
            <person name="Khan M.M."/>
            <person name="Islam R."/>
            <person name="Rashid M.M."/>
            <person name="Khan S.A."/>
            <person name="Rahman M.S."/>
            <person name="Alam M."/>
            <person name="Yahiya A.S."/>
            <person name="Khan M.S."/>
            <person name="Azam M.S."/>
            <person name="Haque T."/>
            <person name="Lashkar M.Z.H."/>
            <person name="Akhand A.I."/>
            <person name="Morshed G."/>
            <person name="Roy S."/>
            <person name="Uddin K.S."/>
            <person name="Rabeya T."/>
            <person name="Hossain A.S."/>
            <person name="Chowdhury A."/>
            <person name="Snigdha A.R."/>
            <person name="Mortoza M.S."/>
            <person name="Matin S.A."/>
            <person name="Hoque S.M.E."/>
            <person name="Islam M.K."/>
            <person name="Roy D.K."/>
            <person name="Haider R."/>
            <person name="Moosa M.M."/>
            <person name="Elias S.M."/>
            <person name="Hasan A.M."/>
            <person name="Jahan S."/>
            <person name="Shafiuddin M."/>
            <person name="Mahmood N."/>
            <person name="Shommy N.S."/>
        </authorList>
    </citation>
    <scope>NUCLEOTIDE SEQUENCE [LARGE SCALE GENOMIC DNA]</scope>
    <source>
        <strain evidence="3">cv. O-4</strain>
    </source>
</reference>
<feature type="region of interest" description="Disordered" evidence="1">
    <location>
        <begin position="86"/>
        <end position="106"/>
    </location>
</feature>
<dbReference type="EMBL" id="AWUE01019118">
    <property type="protein sequence ID" value="OMO76061.1"/>
    <property type="molecule type" value="Genomic_DNA"/>
</dbReference>
<feature type="compositionally biased region" description="Basic and acidic residues" evidence="1">
    <location>
        <begin position="86"/>
        <end position="96"/>
    </location>
</feature>
<organism evidence="2 3">
    <name type="scientific">Corchorus olitorius</name>
    <dbReference type="NCBI Taxonomy" id="93759"/>
    <lineage>
        <taxon>Eukaryota</taxon>
        <taxon>Viridiplantae</taxon>
        <taxon>Streptophyta</taxon>
        <taxon>Embryophyta</taxon>
        <taxon>Tracheophyta</taxon>
        <taxon>Spermatophyta</taxon>
        <taxon>Magnoliopsida</taxon>
        <taxon>eudicotyledons</taxon>
        <taxon>Gunneridae</taxon>
        <taxon>Pentapetalae</taxon>
        <taxon>rosids</taxon>
        <taxon>malvids</taxon>
        <taxon>Malvales</taxon>
        <taxon>Malvaceae</taxon>
        <taxon>Grewioideae</taxon>
        <taxon>Apeibeae</taxon>
        <taxon>Corchorus</taxon>
    </lineage>
</organism>
<evidence type="ECO:0000256" key="1">
    <source>
        <dbReference type="SAM" id="MobiDB-lite"/>
    </source>
</evidence>